<dbReference type="PANTHER" id="PTHR12149:SF8">
    <property type="entry name" value="PROTEIN-RIBULOSAMINE 3-KINASE"/>
    <property type="match status" value="1"/>
</dbReference>
<dbReference type="SUPFAM" id="SSF56112">
    <property type="entry name" value="Protein kinase-like (PK-like)"/>
    <property type="match status" value="1"/>
</dbReference>
<dbReference type="InterPro" id="IPR011009">
    <property type="entry name" value="Kinase-like_dom_sf"/>
</dbReference>
<sequence>MFSLLQKIASKHNFQLIEEKPLFGGDINQVFLLKCAEGNFVAKINNVSKFPGMFAAEAKGLSLLKSSKSFKIPEILGIGTIENSSYLLMEYMPTGQPNKDFWKVFAENLASLHKTTNDNFGLDHDNYIGSLPQQNDWCNAASEFYITQRLEPQFKMAADKGFHFKKLDVFFKNISEEIPNEPPSLIHGDLWNGNSIISEIGEAVLIDPAVAFAPREMDIAMMNLFGGFSEEVFSNYNAVFPLSKGWKQRIPLWQLYYLLVHLNLFGSGYLQQVQSNISKYS</sequence>
<dbReference type="Pfam" id="PF03881">
    <property type="entry name" value="Fructosamin_kin"/>
    <property type="match status" value="1"/>
</dbReference>
<evidence type="ECO:0000313" key="4">
    <source>
        <dbReference type="Proteomes" id="UP001139461"/>
    </source>
</evidence>
<dbReference type="PIRSF" id="PIRSF006221">
    <property type="entry name" value="Ketosamine-3-kinase"/>
    <property type="match status" value="1"/>
</dbReference>
<proteinExistence type="inferred from homology"/>
<dbReference type="Proteomes" id="UP001139461">
    <property type="component" value="Unassembled WGS sequence"/>
</dbReference>
<evidence type="ECO:0000313" key="3">
    <source>
        <dbReference type="EMBL" id="MCG2419501.1"/>
    </source>
</evidence>
<dbReference type="Gene3D" id="3.90.1200.10">
    <property type="match status" value="1"/>
</dbReference>
<gene>
    <name evidence="3" type="ORF">K8089_10745</name>
</gene>
<dbReference type="RefSeq" id="WP_237603287.1">
    <property type="nucleotide sequence ID" value="NZ_JAIRBA010000020.1"/>
</dbReference>
<dbReference type="InterPro" id="IPR016477">
    <property type="entry name" value="Fructo-/Ketosamine-3-kinase"/>
</dbReference>
<comment type="similarity">
    <text evidence="1 2">Belongs to the fructosamine kinase family.</text>
</comment>
<dbReference type="AlphaFoldDB" id="A0A9X1QU40"/>
<dbReference type="PANTHER" id="PTHR12149">
    <property type="entry name" value="FRUCTOSAMINE 3 KINASE-RELATED PROTEIN"/>
    <property type="match status" value="1"/>
</dbReference>
<organism evidence="3 4">
    <name type="scientific">Aequorivita vitellina</name>
    <dbReference type="NCBI Taxonomy" id="2874475"/>
    <lineage>
        <taxon>Bacteria</taxon>
        <taxon>Pseudomonadati</taxon>
        <taxon>Bacteroidota</taxon>
        <taxon>Flavobacteriia</taxon>
        <taxon>Flavobacteriales</taxon>
        <taxon>Flavobacteriaceae</taxon>
        <taxon>Aequorivita</taxon>
    </lineage>
</organism>
<accession>A0A9X1QU40</accession>
<evidence type="ECO:0000256" key="1">
    <source>
        <dbReference type="ARBA" id="ARBA00009460"/>
    </source>
</evidence>
<keyword evidence="2" id="KW-0808">Transferase</keyword>
<comment type="caution">
    <text evidence="3">The sequence shown here is derived from an EMBL/GenBank/DDBJ whole genome shotgun (WGS) entry which is preliminary data.</text>
</comment>
<dbReference type="GO" id="GO:0016301">
    <property type="term" value="F:kinase activity"/>
    <property type="evidence" value="ECO:0007669"/>
    <property type="project" value="UniProtKB-UniRule"/>
</dbReference>
<name>A0A9X1QU40_9FLAO</name>
<reference evidence="3" key="1">
    <citation type="submission" date="2021-09" db="EMBL/GenBank/DDBJ databases">
        <title>Genome of Aequorivita sp. strain F47161.</title>
        <authorList>
            <person name="Wang Y."/>
        </authorList>
    </citation>
    <scope>NUCLEOTIDE SEQUENCE</scope>
    <source>
        <strain evidence="3">F47161</strain>
    </source>
</reference>
<keyword evidence="4" id="KW-1185">Reference proteome</keyword>
<dbReference type="Gene3D" id="3.30.200.20">
    <property type="entry name" value="Phosphorylase Kinase, domain 1"/>
    <property type="match status" value="1"/>
</dbReference>
<keyword evidence="2 3" id="KW-0418">Kinase</keyword>
<evidence type="ECO:0000256" key="2">
    <source>
        <dbReference type="PIRNR" id="PIRNR006221"/>
    </source>
</evidence>
<protein>
    <submittedName>
        <fullName evidence="3">Fructosamine kinase family protein</fullName>
    </submittedName>
</protein>
<dbReference type="EMBL" id="JAIRBA010000020">
    <property type="protein sequence ID" value="MCG2419501.1"/>
    <property type="molecule type" value="Genomic_DNA"/>
</dbReference>